<accession>A0A0H4VGJ6</accession>
<dbReference type="EMBL" id="CP010777">
    <property type="protein sequence ID" value="AKQ44725.1"/>
    <property type="molecule type" value="Genomic_DNA"/>
</dbReference>
<evidence type="ECO:0000313" key="2">
    <source>
        <dbReference type="Proteomes" id="UP000036458"/>
    </source>
</evidence>
<evidence type="ECO:0000313" key="1">
    <source>
        <dbReference type="EMBL" id="AKQ44725.1"/>
    </source>
</evidence>
<reference evidence="1 2" key="1">
    <citation type="submission" date="2015-01" db="EMBL/GenBank/DDBJ databases">
        <title>Rufibacter sp./DG31D/ whole genome sequencing.</title>
        <authorList>
            <person name="Kim M.K."/>
            <person name="Srinivasan S."/>
            <person name="Lee J.-J."/>
        </authorList>
    </citation>
    <scope>NUCLEOTIDE SEQUENCE [LARGE SCALE GENOMIC DNA]</scope>
    <source>
        <strain evidence="1 2">DG31D</strain>
    </source>
</reference>
<sequence length="150" mass="16899">MPLPIEADEPCIELSELEEDLPVDFPVEDLLPPDLEVVEEEVPDFEVALGVVEDLLLPEVEEEVAFLEEPEELPVVGDMEVPELPNPDPDPLSPMLLVVEPVMRCELIDPRLASEFELLPMLPDDEEEAFEPVLLLEPEVDPRLLFCCSF</sequence>
<protein>
    <submittedName>
        <fullName evidence="1">Uncharacterized protein</fullName>
    </submittedName>
</protein>
<dbReference type="Proteomes" id="UP000036458">
    <property type="component" value="Chromosome"/>
</dbReference>
<proteinExistence type="predicted"/>
<name>A0A0H4VGJ6_9BACT</name>
<dbReference type="KEGG" id="ruf:TH63_02340"/>
<organism evidence="1 2">
    <name type="scientific">Rufibacter radiotolerans</name>
    <dbReference type="NCBI Taxonomy" id="1379910"/>
    <lineage>
        <taxon>Bacteria</taxon>
        <taxon>Pseudomonadati</taxon>
        <taxon>Bacteroidota</taxon>
        <taxon>Cytophagia</taxon>
        <taxon>Cytophagales</taxon>
        <taxon>Hymenobacteraceae</taxon>
        <taxon>Rufibacter</taxon>
    </lineage>
</organism>
<dbReference type="AlphaFoldDB" id="A0A0H4VGJ6"/>
<gene>
    <name evidence="1" type="ORF">TH63_02340</name>
</gene>
<keyword evidence="2" id="KW-1185">Reference proteome</keyword>